<feature type="domain" description="UspA" evidence="3">
    <location>
        <begin position="1"/>
        <end position="144"/>
    </location>
</feature>
<sequence>MFQRMLVPVDGGEPAQAGLQEALALATAHDSVLCLLHVVDDAPLLDDLSAPDLAPLHHKTLASGEAILAQARALCEAKDRRVETRLHESRHGRASDAILQQARELACDLIVIGSHGRRGALRALLGSDAEAVIRASPVPVLLVRSVTETASAIAVNARVPYRSILVPIDGSETSDRGLQQAIQLGLMNHGRLRLIHVVDELSMVDAFEPALTLDWVGRLREGGRWILDQAAKRVREAGLSVETLLVDDFGRRVWTVVAEDATNWLADVVVLGSHGRRGFDRLLLGSDAEQILRHSPVPVLLVRPDQAAQGRSLQRTPVQGLKEETPAASPGPN</sequence>
<dbReference type="InterPro" id="IPR006016">
    <property type="entry name" value="UspA"/>
</dbReference>
<protein>
    <recommendedName>
        <fullName evidence="3">UspA domain-containing protein</fullName>
    </recommendedName>
</protein>
<keyword evidence="5" id="KW-1185">Reference proteome</keyword>
<dbReference type="Gene3D" id="3.40.50.620">
    <property type="entry name" value="HUPs"/>
    <property type="match status" value="2"/>
</dbReference>
<dbReference type="SUPFAM" id="SSF52402">
    <property type="entry name" value="Adenine nucleotide alpha hydrolases-like"/>
    <property type="match status" value="2"/>
</dbReference>
<evidence type="ECO:0000313" key="4">
    <source>
        <dbReference type="EMBL" id="GAA0766915.1"/>
    </source>
</evidence>
<evidence type="ECO:0000256" key="1">
    <source>
        <dbReference type="ARBA" id="ARBA00008791"/>
    </source>
</evidence>
<proteinExistence type="inferred from homology"/>
<dbReference type="PANTHER" id="PTHR46268">
    <property type="entry name" value="STRESS RESPONSE PROTEIN NHAX"/>
    <property type="match status" value="1"/>
</dbReference>
<dbReference type="InterPro" id="IPR006015">
    <property type="entry name" value="Universal_stress_UspA"/>
</dbReference>
<comment type="similarity">
    <text evidence="1">Belongs to the universal stress protein A family.</text>
</comment>
<dbReference type="Pfam" id="PF00582">
    <property type="entry name" value="Usp"/>
    <property type="match status" value="2"/>
</dbReference>
<comment type="caution">
    <text evidence="4">The sequence shown here is derived from an EMBL/GenBank/DDBJ whole genome shotgun (WGS) entry which is preliminary data.</text>
</comment>
<evidence type="ECO:0000256" key="2">
    <source>
        <dbReference type="SAM" id="MobiDB-lite"/>
    </source>
</evidence>
<dbReference type="InterPro" id="IPR014729">
    <property type="entry name" value="Rossmann-like_a/b/a_fold"/>
</dbReference>
<dbReference type="EMBL" id="BAAAEW010000045">
    <property type="protein sequence ID" value="GAA0766915.1"/>
    <property type="molecule type" value="Genomic_DNA"/>
</dbReference>
<dbReference type="PANTHER" id="PTHR46268:SF6">
    <property type="entry name" value="UNIVERSAL STRESS PROTEIN UP12"/>
    <property type="match status" value="1"/>
</dbReference>
<organism evidence="4 5">
    <name type="scientific">Ideonella azotifigens</name>
    <dbReference type="NCBI Taxonomy" id="513160"/>
    <lineage>
        <taxon>Bacteria</taxon>
        <taxon>Pseudomonadati</taxon>
        <taxon>Pseudomonadota</taxon>
        <taxon>Betaproteobacteria</taxon>
        <taxon>Burkholderiales</taxon>
        <taxon>Sphaerotilaceae</taxon>
        <taxon>Ideonella</taxon>
    </lineage>
</organism>
<gene>
    <name evidence="4" type="ORF">GCM10009107_55380</name>
</gene>
<dbReference type="PRINTS" id="PR01438">
    <property type="entry name" value="UNVRSLSTRESS"/>
</dbReference>
<feature type="region of interest" description="Disordered" evidence="2">
    <location>
        <begin position="308"/>
        <end position="333"/>
    </location>
</feature>
<dbReference type="CDD" id="cd00293">
    <property type="entry name" value="USP-like"/>
    <property type="match status" value="2"/>
</dbReference>
<name>A0ABN1KHT3_9BURK</name>
<evidence type="ECO:0000259" key="3">
    <source>
        <dbReference type="Pfam" id="PF00582"/>
    </source>
</evidence>
<evidence type="ECO:0000313" key="5">
    <source>
        <dbReference type="Proteomes" id="UP001500279"/>
    </source>
</evidence>
<reference evidence="4 5" key="1">
    <citation type="journal article" date="2019" name="Int. J. Syst. Evol. Microbiol.">
        <title>The Global Catalogue of Microorganisms (GCM) 10K type strain sequencing project: providing services to taxonomists for standard genome sequencing and annotation.</title>
        <authorList>
            <consortium name="The Broad Institute Genomics Platform"/>
            <consortium name="The Broad Institute Genome Sequencing Center for Infectious Disease"/>
            <person name="Wu L."/>
            <person name="Ma J."/>
        </authorList>
    </citation>
    <scope>NUCLEOTIDE SEQUENCE [LARGE SCALE GENOMIC DNA]</scope>
    <source>
        <strain evidence="4 5">JCM 15503</strain>
    </source>
</reference>
<dbReference type="Proteomes" id="UP001500279">
    <property type="component" value="Unassembled WGS sequence"/>
</dbReference>
<accession>A0ABN1KHT3</accession>
<feature type="domain" description="UspA" evidence="3">
    <location>
        <begin position="161"/>
        <end position="303"/>
    </location>
</feature>